<reference evidence="1 2" key="1">
    <citation type="submission" date="2020-11" db="EMBL/GenBank/DDBJ databases">
        <title>Carbohydrate-dependent, anaerobic sulfur respiration: A novel catabolism in halophilic archaea.</title>
        <authorList>
            <person name="Sorokin D.Y."/>
            <person name="Messina E."/>
            <person name="Smedile F."/>
            <person name="La Cono V."/>
            <person name="Hallsworth J.E."/>
            <person name="Yakimov M.M."/>
        </authorList>
    </citation>
    <scope>NUCLEOTIDE SEQUENCE [LARGE SCALE GENOMIC DNA]</scope>
    <source>
        <strain evidence="1 2">HSR12-2</strain>
    </source>
</reference>
<organism evidence="1 2">
    <name type="scientific">Halapricum desulfuricans</name>
    <dbReference type="NCBI Taxonomy" id="2841257"/>
    <lineage>
        <taxon>Archaea</taxon>
        <taxon>Methanobacteriati</taxon>
        <taxon>Methanobacteriota</taxon>
        <taxon>Stenosarchaea group</taxon>
        <taxon>Halobacteria</taxon>
        <taxon>Halobacteriales</taxon>
        <taxon>Haloarculaceae</taxon>
        <taxon>Halapricum</taxon>
    </lineage>
</organism>
<evidence type="ECO:0000313" key="2">
    <source>
        <dbReference type="Proteomes" id="UP000662973"/>
    </source>
</evidence>
<keyword evidence="2" id="KW-1185">Reference proteome</keyword>
<evidence type="ECO:0000313" key="1">
    <source>
        <dbReference type="EMBL" id="QSG09890.1"/>
    </source>
</evidence>
<accession>A0A897N680</accession>
<dbReference type="GeneID" id="68853111"/>
<sequence length="74" mass="8494">MSTSIRISEKTKRKLEAVKRDDETFDELLDRIVVDRTEADVEHLLGRAGAGIDEHMKRKNEELSESLANDPNRD</sequence>
<protein>
    <submittedName>
        <fullName evidence="1">RHH/copG family antitoxin</fullName>
    </submittedName>
</protein>
<dbReference type="Proteomes" id="UP000662973">
    <property type="component" value="Chromosome"/>
</dbReference>
<dbReference type="KEGG" id="hds:HSR122_2514"/>
<dbReference type="EMBL" id="CP064788">
    <property type="protein sequence ID" value="QSG09890.1"/>
    <property type="molecule type" value="Genomic_DNA"/>
</dbReference>
<gene>
    <name evidence="1" type="primary">vapB310</name>
    <name evidence="1" type="ORF">HSR122_2514</name>
</gene>
<proteinExistence type="predicted"/>
<dbReference type="RefSeq" id="WP_229110056.1">
    <property type="nucleotide sequence ID" value="NZ_CP064788.1"/>
</dbReference>
<dbReference type="AlphaFoldDB" id="A0A897N680"/>
<name>A0A897N680_9EURY</name>